<accession>A0A7W5ZGA7</accession>
<evidence type="ECO:0000256" key="1">
    <source>
        <dbReference type="SAM" id="Phobius"/>
    </source>
</evidence>
<dbReference type="AlphaFoldDB" id="A0A7W5ZGA7"/>
<proteinExistence type="predicted"/>
<keyword evidence="3" id="KW-1185">Reference proteome</keyword>
<feature type="transmembrane region" description="Helical" evidence="1">
    <location>
        <begin position="12"/>
        <end position="36"/>
    </location>
</feature>
<organism evidence="2 3">
    <name type="scientific">Runella defluvii</name>
    <dbReference type="NCBI Taxonomy" id="370973"/>
    <lineage>
        <taxon>Bacteria</taxon>
        <taxon>Pseudomonadati</taxon>
        <taxon>Bacteroidota</taxon>
        <taxon>Cytophagia</taxon>
        <taxon>Cytophagales</taxon>
        <taxon>Spirosomataceae</taxon>
        <taxon>Runella</taxon>
    </lineage>
</organism>
<evidence type="ECO:0000313" key="3">
    <source>
        <dbReference type="Proteomes" id="UP000541352"/>
    </source>
</evidence>
<name>A0A7W5ZGA7_9BACT</name>
<evidence type="ECO:0000313" key="2">
    <source>
        <dbReference type="EMBL" id="MBB3836797.1"/>
    </source>
</evidence>
<protein>
    <submittedName>
        <fullName evidence="2">Uncharacterized protein</fullName>
    </submittedName>
</protein>
<sequence length="53" mass="5703">MLRQIHNDEKSPATNIVLAIVGLTVVNSTFVILLGICTNVGLTFFKCPTIANT</sequence>
<keyword evidence="1" id="KW-0472">Membrane</keyword>
<dbReference type="EMBL" id="JACIBY010000001">
    <property type="protein sequence ID" value="MBB3836797.1"/>
    <property type="molecule type" value="Genomic_DNA"/>
</dbReference>
<dbReference type="Proteomes" id="UP000541352">
    <property type="component" value="Unassembled WGS sequence"/>
</dbReference>
<keyword evidence="1" id="KW-0812">Transmembrane</keyword>
<reference evidence="2 3" key="1">
    <citation type="submission" date="2020-08" db="EMBL/GenBank/DDBJ databases">
        <title>Genomic Encyclopedia of Type Strains, Phase IV (KMG-IV): sequencing the most valuable type-strain genomes for metagenomic binning, comparative biology and taxonomic classification.</title>
        <authorList>
            <person name="Goeker M."/>
        </authorList>
    </citation>
    <scope>NUCLEOTIDE SEQUENCE [LARGE SCALE GENOMIC DNA]</scope>
    <source>
        <strain evidence="2 3">DSM 17976</strain>
    </source>
</reference>
<keyword evidence="1" id="KW-1133">Transmembrane helix</keyword>
<gene>
    <name evidence="2" type="ORF">FHS57_000779</name>
</gene>
<comment type="caution">
    <text evidence="2">The sequence shown here is derived from an EMBL/GenBank/DDBJ whole genome shotgun (WGS) entry which is preliminary data.</text>
</comment>